<evidence type="ECO:0000313" key="4">
    <source>
        <dbReference type="Proteomes" id="UP000663629"/>
    </source>
</evidence>
<dbReference type="InterPro" id="IPR002559">
    <property type="entry name" value="Transposase_11"/>
</dbReference>
<feature type="domain" description="Insertion element IS402-like" evidence="2">
    <location>
        <begin position="10"/>
        <end position="82"/>
    </location>
</feature>
<evidence type="ECO:0000259" key="1">
    <source>
        <dbReference type="Pfam" id="PF01609"/>
    </source>
</evidence>
<dbReference type="PANTHER" id="PTHR30007">
    <property type="entry name" value="PHP DOMAIN PROTEIN"/>
    <property type="match status" value="1"/>
</dbReference>
<dbReference type="SUPFAM" id="SSF53098">
    <property type="entry name" value="Ribonuclease H-like"/>
    <property type="match status" value="1"/>
</dbReference>
<feature type="domain" description="Transposase IS4-like" evidence="1">
    <location>
        <begin position="98"/>
        <end position="241"/>
    </location>
</feature>
<dbReference type="Pfam" id="PF01609">
    <property type="entry name" value="DDE_Tnp_1"/>
    <property type="match status" value="1"/>
</dbReference>
<evidence type="ECO:0000259" key="2">
    <source>
        <dbReference type="Pfam" id="PF13340"/>
    </source>
</evidence>
<dbReference type="Proteomes" id="UP000663629">
    <property type="component" value="Chromosome 2"/>
</dbReference>
<evidence type="ECO:0000313" key="3">
    <source>
        <dbReference type="EMBL" id="QRZ15135.1"/>
    </source>
</evidence>
<dbReference type="EMBL" id="CP070371">
    <property type="protein sequence ID" value="QRZ15135.1"/>
    <property type="molecule type" value="Genomic_DNA"/>
</dbReference>
<proteinExistence type="predicted"/>
<sequence length="273" mass="31449">METSVARNLMSNDEWAFFERFILAVRSPNGRKPTNHRLVLDGIFWIARTGSPWRDLPEEFGKWSSVYRQFRRWTLAGLWEQILEALNESRIVPDALQMIDSTVVRAHHQAAGGKRGTPRQGFGRSRGGFTTKIHLRVNAAGLPMRTEITAGQTSDYLGFDLVMADNLPEPSVLLADRGYDSDNIRKTMEVRDVVPVIPMRKTRKLRVAVDRRLYRLRNLVERCFNKLKNARRVATRYDKTAESFLGFIDITSIRLRGRGRRIIYCIVPSRTNT</sequence>
<dbReference type="InterPro" id="IPR025161">
    <property type="entry name" value="IS402-like_dom"/>
</dbReference>
<dbReference type="Pfam" id="PF13340">
    <property type="entry name" value="DUF4096"/>
    <property type="match status" value="1"/>
</dbReference>
<name>A0ABX7JLY6_9RHOB</name>
<accession>A0ABX7JLY6</accession>
<gene>
    <name evidence="3" type="ORF">JWJ88_19575</name>
</gene>
<dbReference type="NCBIfam" id="NF033580">
    <property type="entry name" value="transpos_IS5_3"/>
    <property type="match status" value="1"/>
</dbReference>
<protein>
    <submittedName>
        <fullName evidence="3">IS5-like element ISPme2 family transposase</fullName>
    </submittedName>
</protein>
<dbReference type="PANTHER" id="PTHR30007:SF1">
    <property type="entry name" value="BLR1914 PROTEIN"/>
    <property type="match status" value="1"/>
</dbReference>
<keyword evidence="4" id="KW-1185">Reference proteome</keyword>
<organism evidence="3 4">
    <name type="scientific">Paracoccus methylovorus</name>
    <dbReference type="NCBI Taxonomy" id="2812658"/>
    <lineage>
        <taxon>Bacteria</taxon>
        <taxon>Pseudomonadati</taxon>
        <taxon>Pseudomonadota</taxon>
        <taxon>Alphaproteobacteria</taxon>
        <taxon>Rhodobacterales</taxon>
        <taxon>Paracoccaceae</taxon>
        <taxon>Paracoccus</taxon>
    </lineage>
</organism>
<dbReference type="InterPro" id="IPR012337">
    <property type="entry name" value="RNaseH-like_sf"/>
</dbReference>
<reference evidence="3 4" key="1">
    <citation type="submission" date="2021-02" db="EMBL/GenBank/DDBJ databases">
        <title>Paracoccus methylovroum sp.nov., a new methanol and methylamine utilizing methylotrophic denitrifer.</title>
        <authorList>
            <person name="Timsy T."/>
            <person name="Behrendt U."/>
            <person name="Ulrich A."/>
            <person name="Spanner T."/>
            <person name="Foesel B.U."/>
            <person name="Horn M.A."/>
            <person name="Kolb S."/>
        </authorList>
    </citation>
    <scope>NUCLEOTIDE SEQUENCE [LARGE SCALE GENOMIC DNA]</scope>
    <source>
        <strain evidence="3 4">H4-D09</strain>
    </source>
</reference>